<evidence type="ECO:0000259" key="3">
    <source>
        <dbReference type="Pfam" id="PF22669"/>
    </source>
</evidence>
<dbReference type="PANTHER" id="PTHR45666:SF5">
    <property type="entry name" value="TYPE IV INOSITOL POLYPHOSPHATE 5-PHOSPHATASE 3"/>
    <property type="match status" value="1"/>
</dbReference>
<dbReference type="GO" id="GO:0034485">
    <property type="term" value="F:phosphatidylinositol-3,4,5-trisphosphate 5-phosphatase activity"/>
    <property type="evidence" value="ECO:0007669"/>
    <property type="project" value="TreeGrafter"/>
</dbReference>
<name>A0A833RDI8_9POAL</name>
<organism evidence="4 5">
    <name type="scientific">Carex littledalei</name>
    <dbReference type="NCBI Taxonomy" id="544730"/>
    <lineage>
        <taxon>Eukaryota</taxon>
        <taxon>Viridiplantae</taxon>
        <taxon>Streptophyta</taxon>
        <taxon>Embryophyta</taxon>
        <taxon>Tracheophyta</taxon>
        <taxon>Spermatophyta</taxon>
        <taxon>Magnoliopsida</taxon>
        <taxon>Liliopsida</taxon>
        <taxon>Poales</taxon>
        <taxon>Cyperaceae</taxon>
        <taxon>Cyperoideae</taxon>
        <taxon>Cariceae</taxon>
        <taxon>Carex</taxon>
        <taxon>Carex subgen. Euthyceras</taxon>
    </lineage>
</organism>
<dbReference type="Proteomes" id="UP000623129">
    <property type="component" value="Unassembled WGS sequence"/>
</dbReference>
<evidence type="ECO:0000313" key="4">
    <source>
        <dbReference type="EMBL" id="KAF3336517.1"/>
    </source>
</evidence>
<dbReference type="OrthoDB" id="621918at2759"/>
<feature type="domain" description="Inositol polyphosphate-related phosphatase" evidence="3">
    <location>
        <begin position="49"/>
        <end position="123"/>
    </location>
</feature>
<evidence type="ECO:0000313" key="5">
    <source>
        <dbReference type="Proteomes" id="UP000623129"/>
    </source>
</evidence>
<dbReference type="GO" id="GO:0004439">
    <property type="term" value="F:phosphatidylinositol-4,5-bisphosphate 5-phosphatase activity"/>
    <property type="evidence" value="ECO:0007669"/>
    <property type="project" value="TreeGrafter"/>
</dbReference>
<reference evidence="4" key="1">
    <citation type="submission" date="2020-01" db="EMBL/GenBank/DDBJ databases">
        <title>Genome sequence of Kobresia littledalei, the first chromosome-level genome in the family Cyperaceae.</title>
        <authorList>
            <person name="Qu G."/>
        </authorList>
    </citation>
    <scope>NUCLEOTIDE SEQUENCE</scope>
    <source>
        <strain evidence="4">C.B.Clarke</strain>
        <tissue evidence="4">Leaf</tissue>
    </source>
</reference>
<evidence type="ECO:0000256" key="2">
    <source>
        <dbReference type="ARBA" id="ARBA00022801"/>
    </source>
</evidence>
<sequence>MCGWERQLNDEERRLTDLRAETTGNRIGGIPSRMRRRKSETLRAQICAGTWNVGGRIPPDDLDLSDWLDMSEAADIYVLGFQEVVPLNAGNIFGAEDSRPIRMWEYLIRETLNKIRPVKEKYKDDIISIYWSKLKHGNSEMRESLSDRRIAPHVLAEKIWYDAEQWMAHC</sequence>
<dbReference type="InterPro" id="IPR036691">
    <property type="entry name" value="Endo/exonu/phosph_ase_sf"/>
</dbReference>
<accession>A0A833RDI8</accession>
<dbReference type="GO" id="GO:0046856">
    <property type="term" value="P:phosphatidylinositol dephosphorylation"/>
    <property type="evidence" value="ECO:0007669"/>
    <property type="project" value="InterPro"/>
</dbReference>
<evidence type="ECO:0000256" key="1">
    <source>
        <dbReference type="ARBA" id="ARBA00010768"/>
    </source>
</evidence>
<dbReference type="InterPro" id="IPR000300">
    <property type="entry name" value="IPPc"/>
</dbReference>
<proteinExistence type="inferred from homology"/>
<keyword evidence="5" id="KW-1185">Reference proteome</keyword>
<comment type="caution">
    <text evidence="4">The sequence shown here is derived from an EMBL/GenBank/DDBJ whole genome shotgun (WGS) entry which is preliminary data.</text>
</comment>
<keyword evidence="2" id="KW-0378">Hydrolase</keyword>
<dbReference type="Gene3D" id="3.60.10.10">
    <property type="entry name" value="Endonuclease/exonuclease/phosphatase"/>
    <property type="match status" value="1"/>
</dbReference>
<dbReference type="Pfam" id="PF22669">
    <property type="entry name" value="Exo_endo_phos2"/>
    <property type="match status" value="1"/>
</dbReference>
<dbReference type="PANTHER" id="PTHR45666">
    <property type="entry name" value="TYPE IV INOSITOL POLYPHOSPHATE 5-PHOSPHATASE 9"/>
    <property type="match status" value="1"/>
</dbReference>
<protein>
    <submittedName>
        <fullName evidence="4">Type IV</fullName>
    </submittedName>
</protein>
<dbReference type="GO" id="GO:0004445">
    <property type="term" value="F:inositol-polyphosphate 5-phosphatase activity"/>
    <property type="evidence" value="ECO:0007669"/>
    <property type="project" value="InterPro"/>
</dbReference>
<dbReference type="SUPFAM" id="SSF56219">
    <property type="entry name" value="DNase I-like"/>
    <property type="match status" value="1"/>
</dbReference>
<dbReference type="InterPro" id="IPR045849">
    <property type="entry name" value="IP5P_plant"/>
</dbReference>
<gene>
    <name evidence="4" type="ORF">FCM35_KLT19103</name>
</gene>
<comment type="similarity">
    <text evidence="1">Belongs to the inositol polyphosphate 5-phosphatase family.</text>
</comment>
<dbReference type="EMBL" id="SWLB01000007">
    <property type="protein sequence ID" value="KAF3336517.1"/>
    <property type="molecule type" value="Genomic_DNA"/>
</dbReference>
<dbReference type="AlphaFoldDB" id="A0A833RDI8"/>